<organism evidence="1 2">
    <name type="scientific">Halopseudomonas oceani</name>
    <dbReference type="NCBI Taxonomy" id="1708783"/>
    <lineage>
        <taxon>Bacteria</taxon>
        <taxon>Pseudomonadati</taxon>
        <taxon>Pseudomonadota</taxon>
        <taxon>Gammaproteobacteria</taxon>
        <taxon>Pseudomonadales</taxon>
        <taxon>Pseudomonadaceae</taxon>
        <taxon>Halopseudomonas</taxon>
    </lineage>
</organism>
<gene>
    <name evidence="1" type="ORF">C1949_07125</name>
</gene>
<comment type="caution">
    <text evidence="1">The sequence shown here is derived from an EMBL/GenBank/DDBJ whole genome shotgun (WGS) entry which is preliminary data.</text>
</comment>
<dbReference type="EMBL" id="PPSK01000005">
    <property type="protein sequence ID" value="POB04191.1"/>
    <property type="molecule type" value="Genomic_DNA"/>
</dbReference>
<proteinExistence type="predicted"/>
<protein>
    <recommendedName>
        <fullName evidence="3">DUF4145 domain-containing protein</fullName>
    </recommendedName>
</protein>
<dbReference type="RefSeq" id="WP_104737794.1">
    <property type="nucleotide sequence ID" value="NZ_BMHR01000001.1"/>
</dbReference>
<evidence type="ECO:0000313" key="2">
    <source>
        <dbReference type="Proteomes" id="UP000243451"/>
    </source>
</evidence>
<dbReference type="OrthoDB" id="1435962at2"/>
<accession>A0A2P4EW39</accession>
<evidence type="ECO:0008006" key="3">
    <source>
        <dbReference type="Google" id="ProtNLM"/>
    </source>
</evidence>
<dbReference type="Proteomes" id="UP000243451">
    <property type="component" value="Unassembled WGS sequence"/>
</dbReference>
<name>A0A2P4EW39_9GAMM</name>
<evidence type="ECO:0000313" key="1">
    <source>
        <dbReference type="EMBL" id="POB04191.1"/>
    </source>
</evidence>
<dbReference type="AlphaFoldDB" id="A0A2P4EW39"/>
<reference evidence="1 2" key="1">
    <citation type="submission" date="2018-01" db="EMBL/GenBank/DDBJ databases">
        <title>Draft genome of the type strain Pseudomonas oceani DSM 100277 isolated from the deep water in Okinawa trough, northwestern Pacific Ocean.</title>
        <authorList>
            <person name="Gomila M."/>
            <person name="Mulet M."/>
            <person name="Garcia-Valdes E."/>
            <person name="Lalucat J."/>
        </authorList>
    </citation>
    <scope>NUCLEOTIDE SEQUENCE [LARGE SCALE GENOMIC DNA]</scope>
    <source>
        <strain evidence="1 2">DSM 100277</strain>
    </source>
</reference>
<sequence>MLNRSEELISQIDSILSLYAAVEESWHHSNSMGGAFTDYAGYESVMTQTISVIEHIFGQRHPNYQRILHAYNEHSKRGLLQAKGILNGIQESIRGGFLSELESSIRVDIKSDFLSTAQELAEQGEKDAASVLAVCVLEDSIKQIARSNGLDDLIGKEMSTVVNGLAAKNVIERTTQSALLSFKPLRNAAFHANWDQVTIDMVNMLLSFLPSFIERYRK</sequence>
<keyword evidence="2" id="KW-1185">Reference proteome</keyword>